<reference evidence="7 8" key="1">
    <citation type="journal article" date="2016" name="Sci. Rep.">
        <title>Metabolic traits of an uncultured archaeal lineage -MSBL1- from brine pools of the Red Sea.</title>
        <authorList>
            <person name="Mwirichia R."/>
            <person name="Alam I."/>
            <person name="Rashid M."/>
            <person name="Vinu M."/>
            <person name="Ba-Alawi W."/>
            <person name="Anthony Kamau A."/>
            <person name="Kamanda Ngugi D."/>
            <person name="Goker M."/>
            <person name="Klenk H.P."/>
            <person name="Bajic V."/>
            <person name="Stingl U."/>
        </authorList>
    </citation>
    <scope>NUCLEOTIDE SEQUENCE [LARGE SCALE GENOMIC DNA]</scope>
    <source>
        <strain evidence="7">SCGC-AAA259M10</strain>
    </source>
</reference>
<evidence type="ECO:0000256" key="5">
    <source>
        <dbReference type="ARBA" id="ARBA00023014"/>
    </source>
</evidence>
<evidence type="ECO:0000313" key="7">
    <source>
        <dbReference type="EMBL" id="KXA98558.1"/>
    </source>
</evidence>
<dbReference type="GO" id="GO:0005886">
    <property type="term" value="C:plasma membrane"/>
    <property type="evidence" value="ECO:0007669"/>
    <property type="project" value="TreeGrafter"/>
</dbReference>
<dbReference type="GO" id="GO:0051539">
    <property type="term" value="F:4 iron, 4 sulfur cluster binding"/>
    <property type="evidence" value="ECO:0007669"/>
    <property type="project" value="UniProtKB-KW"/>
</dbReference>
<gene>
    <name evidence="7" type="ORF">AKJ40_04665</name>
</gene>
<feature type="domain" description="Cysteine-rich" evidence="6">
    <location>
        <begin position="53"/>
        <end position="141"/>
    </location>
</feature>
<dbReference type="GO" id="GO:0016491">
    <property type="term" value="F:oxidoreductase activity"/>
    <property type="evidence" value="ECO:0007669"/>
    <property type="project" value="UniProtKB-KW"/>
</dbReference>
<dbReference type="Proteomes" id="UP000070341">
    <property type="component" value="Unassembled WGS sequence"/>
</dbReference>
<evidence type="ECO:0000256" key="1">
    <source>
        <dbReference type="ARBA" id="ARBA00022485"/>
    </source>
</evidence>
<evidence type="ECO:0000313" key="8">
    <source>
        <dbReference type="Proteomes" id="UP000070341"/>
    </source>
</evidence>
<evidence type="ECO:0000259" key="6">
    <source>
        <dbReference type="Pfam" id="PF02754"/>
    </source>
</evidence>
<feature type="non-terminal residue" evidence="7">
    <location>
        <position position="1"/>
    </location>
</feature>
<dbReference type="GO" id="GO:0046872">
    <property type="term" value="F:metal ion binding"/>
    <property type="evidence" value="ECO:0007669"/>
    <property type="project" value="UniProtKB-KW"/>
</dbReference>
<dbReference type="EMBL" id="LHXU01000104">
    <property type="protein sequence ID" value="KXA98558.1"/>
    <property type="molecule type" value="Genomic_DNA"/>
</dbReference>
<name>A0A133UWI4_9EURY</name>
<evidence type="ECO:0000256" key="2">
    <source>
        <dbReference type="ARBA" id="ARBA00022723"/>
    </source>
</evidence>
<proteinExistence type="predicted"/>
<keyword evidence="3" id="KW-0560">Oxidoreductase</keyword>
<keyword evidence="5" id="KW-0411">Iron-sulfur</keyword>
<keyword evidence="2" id="KW-0479">Metal-binding</keyword>
<dbReference type="AlphaFoldDB" id="A0A133UWI4"/>
<dbReference type="InterPro" id="IPR051460">
    <property type="entry name" value="HdrC_iron-sulfur_subunit"/>
</dbReference>
<organism evidence="7 8">
    <name type="scientific">candidate division MSBL1 archaeon SCGC-AAA259M10</name>
    <dbReference type="NCBI Taxonomy" id="1698270"/>
    <lineage>
        <taxon>Archaea</taxon>
        <taxon>Methanobacteriati</taxon>
        <taxon>Methanobacteriota</taxon>
        <taxon>candidate division MSBL1</taxon>
    </lineage>
</organism>
<evidence type="ECO:0000256" key="3">
    <source>
        <dbReference type="ARBA" id="ARBA00023002"/>
    </source>
</evidence>
<keyword evidence="4" id="KW-0408">Iron</keyword>
<keyword evidence="1" id="KW-0004">4Fe-4S</keyword>
<keyword evidence="8" id="KW-1185">Reference proteome</keyword>
<dbReference type="PANTHER" id="PTHR43255">
    <property type="entry name" value="IRON-SULFUR-BINDING OXIDOREDUCTASE FADF-RELATED-RELATED"/>
    <property type="match status" value="1"/>
</dbReference>
<comment type="caution">
    <text evidence="7">The sequence shown here is derived from an EMBL/GenBank/DDBJ whole genome shotgun (WGS) entry which is preliminary data.</text>
</comment>
<accession>A0A133UWI4</accession>
<protein>
    <recommendedName>
        <fullName evidence="6">Cysteine-rich domain-containing protein</fullName>
    </recommendedName>
</protein>
<evidence type="ECO:0000256" key="4">
    <source>
        <dbReference type="ARBA" id="ARBA00023004"/>
    </source>
</evidence>
<dbReference type="Pfam" id="PF02754">
    <property type="entry name" value="CCG"/>
    <property type="match status" value="1"/>
</dbReference>
<sequence length="170" mass="19540">ENIVTHCPHSFNTFKKDYLEGEGDYKIYHHTQFILNLIKQDKIKLENKVNKTVTYHDPCFLTKHNDITEAPRKIIESIPGLEFIELPRNKKNSFCCGGGGGRMWMEQPKEEERPNVERAREVADTNADILLTACPFCLVQLEDGMKMIDKNEEIQVIDIGEFVIESIGEA</sequence>
<dbReference type="PANTHER" id="PTHR43255:SF1">
    <property type="entry name" value="IRON-SULFUR-BINDING OXIDOREDUCTASE FADF-RELATED"/>
    <property type="match status" value="1"/>
</dbReference>
<dbReference type="InterPro" id="IPR004017">
    <property type="entry name" value="Cys_rich_dom"/>
</dbReference>